<keyword evidence="2" id="KW-0238">DNA-binding</keyword>
<dbReference type="SUPFAM" id="SSF55136">
    <property type="entry name" value="Probable bacterial effector-binding domain"/>
    <property type="match status" value="1"/>
</dbReference>
<dbReference type="InterPro" id="IPR050959">
    <property type="entry name" value="MarA-like"/>
</dbReference>
<proteinExistence type="predicted"/>
<dbReference type="PANTHER" id="PTHR47504">
    <property type="entry name" value="RIGHT ORIGIN-BINDING PROTEIN"/>
    <property type="match status" value="1"/>
</dbReference>
<evidence type="ECO:0000256" key="2">
    <source>
        <dbReference type="ARBA" id="ARBA00023125"/>
    </source>
</evidence>
<evidence type="ECO:0000313" key="6">
    <source>
        <dbReference type="Proteomes" id="UP000664658"/>
    </source>
</evidence>
<accession>A0A8I1WAP5</accession>
<dbReference type="EMBL" id="JAFNAA010000012">
    <property type="protein sequence ID" value="MBO1108874.1"/>
    <property type="molecule type" value="Genomic_DNA"/>
</dbReference>
<evidence type="ECO:0000256" key="3">
    <source>
        <dbReference type="ARBA" id="ARBA00023163"/>
    </source>
</evidence>
<dbReference type="Gene3D" id="1.10.10.60">
    <property type="entry name" value="Homeodomain-like"/>
    <property type="match status" value="2"/>
</dbReference>
<dbReference type="GO" id="GO:0003700">
    <property type="term" value="F:DNA-binding transcription factor activity"/>
    <property type="evidence" value="ECO:0007669"/>
    <property type="project" value="InterPro"/>
</dbReference>
<evidence type="ECO:0000259" key="4">
    <source>
        <dbReference type="PROSITE" id="PS01124"/>
    </source>
</evidence>
<comment type="caution">
    <text evidence="5">The sequence shown here is derived from an EMBL/GenBank/DDBJ whole genome shotgun (WGS) entry which is preliminary data.</text>
</comment>
<dbReference type="Proteomes" id="UP000664658">
    <property type="component" value="Unassembled WGS sequence"/>
</dbReference>
<dbReference type="InterPro" id="IPR009057">
    <property type="entry name" value="Homeodomain-like_sf"/>
</dbReference>
<reference evidence="5" key="1">
    <citation type="submission" date="2021-03" db="EMBL/GenBank/DDBJ databases">
        <title>Plesiomonas shigelloides zfcc0051, isolated from zebrafish feces.</title>
        <authorList>
            <person name="Vanderhoek Z."/>
            <person name="Gaulke C."/>
        </authorList>
    </citation>
    <scope>NUCLEOTIDE SEQUENCE</scope>
    <source>
        <strain evidence="5">Zfcc0051</strain>
    </source>
</reference>
<gene>
    <name evidence="5" type="ORF">J2R62_11730</name>
</gene>
<evidence type="ECO:0000313" key="5">
    <source>
        <dbReference type="EMBL" id="MBO1108874.1"/>
    </source>
</evidence>
<sequence length="298" mass="34780">MAQEAIVRELLHWIETNLSKPLSIDDIANRAGYSKWHLQRMFKDITGHAMGAYLRARRLTRSAHDLRSTNRSILDIALHYCFDSQQTFTRAFKTQFDRTPAQYRRLEEWDCSGMQPPLLRLYKQELPEPTFVQLPDISLRGSTVSYSISYRRDGTLKPRSVLQHWQKFRNLFTADKPVPPRFFALLSGETKKTNEDEQQLYYTCAVDSEYAPEEGKLSEHHIPAGEYARFTYVGTFRGLTEFIVHVYCDVMPLHKLTRRASPDIEIFPTSSERPMEFGIIQCDYYIPIRRPEESALAE</sequence>
<dbReference type="InterPro" id="IPR018060">
    <property type="entry name" value="HTH_AraC"/>
</dbReference>
<dbReference type="InterPro" id="IPR029442">
    <property type="entry name" value="GyrI-like"/>
</dbReference>
<keyword evidence="1" id="KW-0805">Transcription regulation</keyword>
<name>A0A8I1WAP5_PLESH</name>
<dbReference type="SUPFAM" id="SSF46689">
    <property type="entry name" value="Homeodomain-like"/>
    <property type="match status" value="2"/>
</dbReference>
<dbReference type="PROSITE" id="PS01124">
    <property type="entry name" value="HTH_ARAC_FAMILY_2"/>
    <property type="match status" value="1"/>
</dbReference>
<keyword evidence="3" id="KW-0804">Transcription</keyword>
<dbReference type="Pfam" id="PF06445">
    <property type="entry name" value="GyrI-like"/>
    <property type="match status" value="1"/>
</dbReference>
<dbReference type="SMART" id="SM00871">
    <property type="entry name" value="AraC_E_bind"/>
    <property type="match status" value="1"/>
</dbReference>
<dbReference type="Gene3D" id="3.20.80.10">
    <property type="entry name" value="Regulatory factor, effector binding domain"/>
    <property type="match status" value="1"/>
</dbReference>
<feature type="domain" description="HTH araC/xylS-type" evidence="4">
    <location>
        <begin position="8"/>
        <end position="106"/>
    </location>
</feature>
<dbReference type="RefSeq" id="WP_207542263.1">
    <property type="nucleotide sequence ID" value="NZ_JAFNAA010000012.1"/>
</dbReference>
<evidence type="ECO:0000256" key="1">
    <source>
        <dbReference type="ARBA" id="ARBA00023015"/>
    </source>
</evidence>
<dbReference type="AlphaFoldDB" id="A0A8I1WAP5"/>
<organism evidence="5 6">
    <name type="scientific">Plesiomonas shigelloides</name>
    <name type="common">Aeromonas shigelloides</name>
    <dbReference type="NCBI Taxonomy" id="703"/>
    <lineage>
        <taxon>Bacteria</taxon>
        <taxon>Pseudomonadati</taxon>
        <taxon>Pseudomonadota</taxon>
        <taxon>Gammaproteobacteria</taxon>
        <taxon>Enterobacterales</taxon>
        <taxon>Enterobacteriaceae</taxon>
        <taxon>Plesiomonas</taxon>
    </lineage>
</organism>
<dbReference type="PANTHER" id="PTHR47504:SF5">
    <property type="entry name" value="RIGHT ORIGIN-BINDING PROTEIN"/>
    <property type="match status" value="1"/>
</dbReference>
<dbReference type="SMART" id="SM00342">
    <property type="entry name" value="HTH_ARAC"/>
    <property type="match status" value="1"/>
</dbReference>
<dbReference type="InterPro" id="IPR010499">
    <property type="entry name" value="AraC_E-bd"/>
</dbReference>
<dbReference type="FunFam" id="1.10.10.60:FF:000030">
    <property type="entry name" value="DNA-binding transcriptional regulator SoxS"/>
    <property type="match status" value="1"/>
</dbReference>
<dbReference type="InterPro" id="IPR011256">
    <property type="entry name" value="Reg_factor_effector_dom_sf"/>
</dbReference>
<protein>
    <submittedName>
        <fullName evidence="5">Helix-turn-helix domain-containing protein</fullName>
    </submittedName>
</protein>
<dbReference type="Pfam" id="PF12833">
    <property type="entry name" value="HTH_18"/>
    <property type="match status" value="1"/>
</dbReference>
<dbReference type="GO" id="GO:0043565">
    <property type="term" value="F:sequence-specific DNA binding"/>
    <property type="evidence" value="ECO:0007669"/>
    <property type="project" value="InterPro"/>
</dbReference>